<gene>
    <name evidence="3" type="ORF">FHX40_3891</name>
</gene>
<evidence type="ECO:0000313" key="4">
    <source>
        <dbReference type="Proteomes" id="UP000319213"/>
    </source>
</evidence>
<evidence type="ECO:0000256" key="1">
    <source>
        <dbReference type="ARBA" id="ARBA00022527"/>
    </source>
</evidence>
<feature type="domain" description="Histidine kinase/HSP90-like ATPase" evidence="2">
    <location>
        <begin position="34"/>
        <end position="137"/>
    </location>
</feature>
<protein>
    <submittedName>
        <fullName evidence="3">Anti-sigma regulatory factor (Ser/Thr protein kinase)</fullName>
    </submittedName>
</protein>
<sequence length="161" mass="17367">MLRTSPWLYRPGIEEAGCVQMNVPDDARLLTLPGDRRAAREAREFASKVLSDWAVQGEAVGDLLLIVSELVANAVVHGAPPVHLRLWIADGMVHGAVDDHGPGRPQFANSGVPHTLDLREHGRGLTLVSAIASSVWWDLLIGGGVRVGFSYVLAAEEHSDH</sequence>
<dbReference type="InterPro" id="IPR050267">
    <property type="entry name" value="Anti-sigma-factor_SerPK"/>
</dbReference>
<evidence type="ECO:0000259" key="2">
    <source>
        <dbReference type="Pfam" id="PF13581"/>
    </source>
</evidence>
<dbReference type="RefSeq" id="WP_170198890.1">
    <property type="nucleotide sequence ID" value="NZ_BMPV01000002.1"/>
</dbReference>
<dbReference type="InterPro" id="IPR036890">
    <property type="entry name" value="HATPase_C_sf"/>
</dbReference>
<organism evidence="3 4">
    <name type="scientific">Thermopolyspora flexuosa</name>
    <dbReference type="NCBI Taxonomy" id="103836"/>
    <lineage>
        <taxon>Bacteria</taxon>
        <taxon>Bacillati</taxon>
        <taxon>Actinomycetota</taxon>
        <taxon>Actinomycetes</taxon>
        <taxon>Streptosporangiales</taxon>
        <taxon>Streptosporangiaceae</taxon>
        <taxon>Thermopolyspora</taxon>
    </lineage>
</organism>
<evidence type="ECO:0000313" key="3">
    <source>
        <dbReference type="EMBL" id="TQM77138.1"/>
    </source>
</evidence>
<proteinExistence type="predicted"/>
<dbReference type="InterPro" id="IPR003594">
    <property type="entry name" value="HATPase_dom"/>
</dbReference>
<comment type="caution">
    <text evidence="3">The sequence shown here is derived from an EMBL/GenBank/DDBJ whole genome shotgun (WGS) entry which is preliminary data.</text>
</comment>
<dbReference type="PANTHER" id="PTHR35526">
    <property type="entry name" value="ANTI-SIGMA-F FACTOR RSBW-RELATED"/>
    <property type="match status" value="1"/>
</dbReference>
<keyword evidence="4" id="KW-1185">Reference proteome</keyword>
<reference evidence="3 4" key="1">
    <citation type="submission" date="2019-06" db="EMBL/GenBank/DDBJ databases">
        <title>Sequencing the genomes of 1000 actinobacteria strains.</title>
        <authorList>
            <person name="Klenk H.-P."/>
        </authorList>
    </citation>
    <scope>NUCLEOTIDE SEQUENCE [LARGE SCALE GENOMIC DNA]</scope>
    <source>
        <strain evidence="3 4">DSM 43186</strain>
    </source>
</reference>
<keyword evidence="1" id="KW-0418">Kinase</keyword>
<dbReference type="EMBL" id="VFPQ01000001">
    <property type="protein sequence ID" value="TQM77138.1"/>
    <property type="molecule type" value="Genomic_DNA"/>
</dbReference>
<keyword evidence="1" id="KW-0723">Serine/threonine-protein kinase</keyword>
<dbReference type="AlphaFoldDB" id="A0A543J2V3"/>
<dbReference type="GO" id="GO:0004674">
    <property type="term" value="F:protein serine/threonine kinase activity"/>
    <property type="evidence" value="ECO:0007669"/>
    <property type="project" value="UniProtKB-KW"/>
</dbReference>
<dbReference type="PANTHER" id="PTHR35526:SF3">
    <property type="entry name" value="ANTI-SIGMA-F FACTOR RSBW"/>
    <property type="match status" value="1"/>
</dbReference>
<accession>A0A543J2V3</accession>
<name>A0A543J2V3_9ACTN</name>
<dbReference type="Gene3D" id="3.30.565.10">
    <property type="entry name" value="Histidine kinase-like ATPase, C-terminal domain"/>
    <property type="match status" value="1"/>
</dbReference>
<dbReference type="Proteomes" id="UP000319213">
    <property type="component" value="Unassembled WGS sequence"/>
</dbReference>
<dbReference type="Pfam" id="PF13581">
    <property type="entry name" value="HATPase_c_2"/>
    <property type="match status" value="1"/>
</dbReference>
<keyword evidence="1" id="KW-0808">Transferase</keyword>
<dbReference type="CDD" id="cd16936">
    <property type="entry name" value="HATPase_RsbW-like"/>
    <property type="match status" value="1"/>
</dbReference>
<dbReference type="SUPFAM" id="SSF55874">
    <property type="entry name" value="ATPase domain of HSP90 chaperone/DNA topoisomerase II/histidine kinase"/>
    <property type="match status" value="1"/>
</dbReference>